<dbReference type="InterPro" id="IPR016181">
    <property type="entry name" value="Acyl_CoA_acyltransferase"/>
</dbReference>
<keyword evidence="2" id="KW-1185">Reference proteome</keyword>
<evidence type="ECO:0000313" key="2">
    <source>
        <dbReference type="Proteomes" id="UP000184310"/>
    </source>
</evidence>
<dbReference type="Proteomes" id="UP000184310">
    <property type="component" value="Unassembled WGS sequence"/>
</dbReference>
<dbReference type="InterPro" id="IPR010033">
    <property type="entry name" value="HAD_SF_ppase_IIIC"/>
</dbReference>
<dbReference type="InterPro" id="IPR010037">
    <property type="entry name" value="FkbH_domain"/>
</dbReference>
<dbReference type="Gene3D" id="3.40.50.1000">
    <property type="entry name" value="HAD superfamily/HAD-like"/>
    <property type="match status" value="1"/>
</dbReference>
<name>A0A1M6MS09_9CLOT</name>
<dbReference type="InterPro" id="IPR036412">
    <property type="entry name" value="HAD-like_sf"/>
</dbReference>
<dbReference type="SUPFAM" id="SSF56784">
    <property type="entry name" value="HAD-like"/>
    <property type="match status" value="1"/>
</dbReference>
<dbReference type="NCBIfam" id="TIGR01686">
    <property type="entry name" value="FkbH"/>
    <property type="match status" value="1"/>
</dbReference>
<dbReference type="SUPFAM" id="SSF55729">
    <property type="entry name" value="Acyl-CoA N-acyltransferases (Nat)"/>
    <property type="match status" value="1"/>
</dbReference>
<sequence>MCSSLITKKFKKYVYLIYVVEKLKKWGIIMHEKKKVKCVVWDLDETIWSGVLLEDEKVKLCRSVVKIILELDKRGILHSIASKNNYDMTINKLKELGIYEYFLYPQINWNSKSESLKMISEKLNLSLDSFAFVDDQEYELAEVKHSYPEVLCMLTKDIDSMLMMPEMTPNFITEDSANRRRLYQQDIERKTCEESFNGPQVDFLSSLDMFFSIGLASESDLERAEELTVRTHQLNTTSQTFSYNELKEFMTDPQYRLYITSLEDKFGDYGKIGLSLVKCTKDTWTIKLFLMSCRVMSRGVGTVFLNFIIDEAKKAGVSLFAEFIHNDRNRIMYVTYKFNGFREREINNDKNIVLLEYDMLRETTYPPYVKVEILQ</sequence>
<gene>
    <name evidence="1" type="ORF">SAMN02745163_02740</name>
</gene>
<reference evidence="1 2" key="1">
    <citation type="submission" date="2016-11" db="EMBL/GenBank/DDBJ databases">
        <authorList>
            <person name="Jaros S."/>
            <person name="Januszkiewicz K."/>
            <person name="Wedrychowicz H."/>
        </authorList>
    </citation>
    <scope>NUCLEOTIDE SEQUENCE [LARGE SCALE GENOMIC DNA]</scope>
    <source>
        <strain evidence="1 2">DSM 21758</strain>
    </source>
</reference>
<organism evidence="1 2">
    <name type="scientific">Clostridium cavendishii DSM 21758</name>
    <dbReference type="NCBI Taxonomy" id="1121302"/>
    <lineage>
        <taxon>Bacteria</taxon>
        <taxon>Bacillati</taxon>
        <taxon>Bacillota</taxon>
        <taxon>Clostridia</taxon>
        <taxon>Eubacteriales</taxon>
        <taxon>Clostridiaceae</taxon>
        <taxon>Clostridium</taxon>
    </lineage>
</organism>
<evidence type="ECO:0000313" key="1">
    <source>
        <dbReference type="EMBL" id="SHJ86179.1"/>
    </source>
</evidence>
<dbReference type="STRING" id="1121302.SAMN02745163_02740"/>
<proteinExistence type="predicted"/>
<dbReference type="AlphaFoldDB" id="A0A1M6MS09"/>
<protein>
    <submittedName>
        <fullName evidence="1">HAD-superfamily phosphatase, subfamily IIIC/FkbH-like domain-containing protein</fullName>
    </submittedName>
</protein>
<dbReference type="InterPro" id="IPR023214">
    <property type="entry name" value="HAD_sf"/>
</dbReference>
<dbReference type="NCBIfam" id="TIGR01681">
    <property type="entry name" value="HAD-SF-IIIC"/>
    <property type="match status" value="1"/>
</dbReference>
<dbReference type="EMBL" id="FQZB01000011">
    <property type="protein sequence ID" value="SHJ86179.1"/>
    <property type="molecule type" value="Genomic_DNA"/>
</dbReference>
<accession>A0A1M6MS09</accession>